<dbReference type="InterPro" id="IPR018107">
    <property type="entry name" value="Na-dicarboxylate_symporter_CS"/>
</dbReference>
<dbReference type="EMBL" id="QFNN01000066">
    <property type="protein sequence ID" value="PZO89274.1"/>
    <property type="molecule type" value="Genomic_DNA"/>
</dbReference>
<dbReference type="GO" id="GO:0070778">
    <property type="term" value="P:L-aspartate transmembrane transport"/>
    <property type="evidence" value="ECO:0007669"/>
    <property type="project" value="TreeGrafter"/>
</dbReference>
<evidence type="ECO:0000256" key="2">
    <source>
        <dbReference type="ARBA" id="ARBA00006148"/>
    </source>
</evidence>
<feature type="transmembrane region" description="Helical" evidence="9">
    <location>
        <begin position="159"/>
        <end position="177"/>
    </location>
</feature>
<keyword evidence="5 9" id="KW-0812">Transmembrane</keyword>
<reference evidence="10 11" key="1">
    <citation type="submission" date="2017-08" db="EMBL/GenBank/DDBJ databases">
        <title>Infants hospitalized years apart are colonized by the same room-sourced microbial strains.</title>
        <authorList>
            <person name="Brooks B."/>
            <person name="Olm M.R."/>
            <person name="Firek B.A."/>
            <person name="Baker R."/>
            <person name="Thomas B.C."/>
            <person name="Morowitz M.J."/>
            <person name="Banfield J.F."/>
        </authorList>
    </citation>
    <scope>NUCLEOTIDE SEQUENCE [LARGE SCALE GENOMIC DNA]</scope>
    <source>
        <strain evidence="10">S2_018_000_R2_101</strain>
    </source>
</reference>
<evidence type="ECO:0000256" key="7">
    <source>
        <dbReference type="ARBA" id="ARBA00022989"/>
    </source>
</evidence>
<keyword evidence="4" id="KW-1003">Cell membrane</keyword>
<evidence type="ECO:0000256" key="4">
    <source>
        <dbReference type="ARBA" id="ARBA00022475"/>
    </source>
</evidence>
<accession>A0A2W5A3Y0</accession>
<keyword evidence="8 9" id="KW-0472">Membrane</keyword>
<evidence type="ECO:0000256" key="5">
    <source>
        <dbReference type="ARBA" id="ARBA00022692"/>
    </source>
</evidence>
<dbReference type="GO" id="GO:0015141">
    <property type="term" value="F:succinate transmembrane transporter activity"/>
    <property type="evidence" value="ECO:0007669"/>
    <property type="project" value="TreeGrafter"/>
</dbReference>
<dbReference type="PRINTS" id="PR00173">
    <property type="entry name" value="EDTRNSPORT"/>
</dbReference>
<dbReference type="FunFam" id="1.10.3860.10:FF:000001">
    <property type="entry name" value="C4-dicarboxylate transport protein"/>
    <property type="match status" value="1"/>
</dbReference>
<evidence type="ECO:0000256" key="1">
    <source>
        <dbReference type="ARBA" id="ARBA00004429"/>
    </source>
</evidence>
<feature type="transmembrane region" description="Helical" evidence="9">
    <location>
        <begin position="189"/>
        <end position="215"/>
    </location>
</feature>
<dbReference type="PANTHER" id="PTHR42865">
    <property type="entry name" value="PROTON/GLUTAMATE-ASPARTATE SYMPORTER"/>
    <property type="match status" value="1"/>
</dbReference>
<dbReference type="GO" id="GO:0015366">
    <property type="term" value="F:malate:proton symporter activity"/>
    <property type="evidence" value="ECO:0007669"/>
    <property type="project" value="TreeGrafter"/>
</dbReference>
<dbReference type="Pfam" id="PF00375">
    <property type="entry name" value="SDF"/>
    <property type="match status" value="1"/>
</dbReference>
<organism evidence="10 11">
    <name type="scientific">Sphingomonas sanxanigenens</name>
    <dbReference type="NCBI Taxonomy" id="397260"/>
    <lineage>
        <taxon>Bacteria</taxon>
        <taxon>Pseudomonadati</taxon>
        <taxon>Pseudomonadota</taxon>
        <taxon>Alphaproteobacteria</taxon>
        <taxon>Sphingomonadales</taxon>
        <taxon>Sphingomonadaceae</taxon>
        <taxon>Sphingomonas</taxon>
    </lineage>
</organism>
<evidence type="ECO:0000313" key="10">
    <source>
        <dbReference type="EMBL" id="PZO89274.1"/>
    </source>
</evidence>
<sequence>MIPETIVPAPRLPWYRHLYAQVLIAIALGVLLGVVAPDTAAAMKPLGDGFIKLVKMIIAPVIFLTIVTGLAEMRDLGGLGRLTAKAFGYFLVMSTFALVVGLIVANVVRPGHGLNIDPATLDSGSVATYAAKSHDGSVVQFVLNVIPDTLVGAFTSGEILQVLLVSVLSGIAMILAGERANPVRAGLESVSKVVFILVDLLMRAAPIGAFGGMAFTIGKYGIHALANLVGLVATFYGTSLIFVLGVLGIVGWLTGFSVIRLIIYLKDELLLVLGTSSSEAALPRLIEKMEKAGCERSIVGVVVPTGYSFNLDGTNIYMTLAALFIAQALNVPLTLEQELLLLGVAMLSSKGAAGVTGAGFITLAATLSIVPDVPVAGMALLLGVDRFMSECRSLTNFVGNAVATVVVARWEGGLDREKLNAALRPKQAPAG</sequence>
<dbReference type="PROSITE" id="PS00713">
    <property type="entry name" value="NA_DICARBOXYL_SYMP_1"/>
    <property type="match status" value="1"/>
</dbReference>
<dbReference type="PROSITE" id="PS00714">
    <property type="entry name" value="NA_DICARBOXYL_SYMP_2"/>
    <property type="match status" value="1"/>
</dbReference>
<keyword evidence="3" id="KW-0813">Transport</keyword>
<feature type="transmembrane region" description="Helical" evidence="9">
    <location>
        <begin position="86"/>
        <end position="108"/>
    </location>
</feature>
<dbReference type="Gene3D" id="1.10.3860.10">
    <property type="entry name" value="Sodium:dicarboxylate symporter"/>
    <property type="match status" value="1"/>
</dbReference>
<comment type="similarity">
    <text evidence="2">Belongs to the dicarboxylate/amino acid:cation symporter (DAACS) (TC 2.A.23) family.</text>
</comment>
<dbReference type="InterPro" id="IPR036458">
    <property type="entry name" value="Na:dicarbo_symporter_sf"/>
</dbReference>
<proteinExistence type="inferred from homology"/>
<evidence type="ECO:0000313" key="11">
    <source>
        <dbReference type="Proteomes" id="UP000249066"/>
    </source>
</evidence>
<evidence type="ECO:0000256" key="3">
    <source>
        <dbReference type="ARBA" id="ARBA00022448"/>
    </source>
</evidence>
<evidence type="ECO:0000256" key="8">
    <source>
        <dbReference type="ARBA" id="ARBA00023136"/>
    </source>
</evidence>
<keyword evidence="6" id="KW-0769">Symport</keyword>
<dbReference type="Proteomes" id="UP000249066">
    <property type="component" value="Unassembled WGS sequence"/>
</dbReference>
<dbReference type="NCBIfam" id="NF002461">
    <property type="entry name" value="PRK01663.1"/>
    <property type="match status" value="1"/>
</dbReference>
<comment type="caution">
    <text evidence="10">The sequence shown here is derived from an EMBL/GenBank/DDBJ whole genome shotgun (WGS) entry which is preliminary data.</text>
</comment>
<keyword evidence="7 9" id="KW-1133">Transmembrane helix</keyword>
<dbReference type="InterPro" id="IPR001991">
    <property type="entry name" value="Na-dicarboxylate_symporter"/>
</dbReference>
<dbReference type="SUPFAM" id="SSF118215">
    <property type="entry name" value="Proton glutamate symport protein"/>
    <property type="match status" value="1"/>
</dbReference>
<dbReference type="GO" id="GO:0005886">
    <property type="term" value="C:plasma membrane"/>
    <property type="evidence" value="ECO:0007669"/>
    <property type="project" value="UniProtKB-SubCell"/>
</dbReference>
<name>A0A2W5A3Y0_9SPHN</name>
<comment type="subcellular location">
    <subcellularLocation>
        <location evidence="1">Cell inner membrane</location>
        <topology evidence="1">Multi-pass membrane protein</topology>
    </subcellularLocation>
</comment>
<gene>
    <name evidence="10" type="ORF">DI623_10780</name>
</gene>
<feature type="transmembrane region" description="Helical" evidence="9">
    <location>
        <begin position="56"/>
        <end position="74"/>
    </location>
</feature>
<feature type="transmembrane region" description="Helical" evidence="9">
    <location>
        <begin position="235"/>
        <end position="263"/>
    </location>
</feature>
<dbReference type="AlphaFoldDB" id="A0A2W5A3Y0"/>
<feature type="transmembrane region" description="Helical" evidence="9">
    <location>
        <begin position="18"/>
        <end position="36"/>
    </location>
</feature>
<evidence type="ECO:0000256" key="6">
    <source>
        <dbReference type="ARBA" id="ARBA00022847"/>
    </source>
</evidence>
<protein>
    <submittedName>
        <fullName evidence="10">C4-dicarboxylate transporter DctA</fullName>
    </submittedName>
</protein>
<evidence type="ECO:0000256" key="9">
    <source>
        <dbReference type="SAM" id="Phobius"/>
    </source>
</evidence>
<dbReference type="PANTHER" id="PTHR42865:SF1">
    <property type="entry name" value="AEROBIC C4-DICARBOXYLATE TRANSPORT PROTEIN"/>
    <property type="match status" value="1"/>
</dbReference>
<dbReference type="GO" id="GO:0015138">
    <property type="term" value="F:fumarate transmembrane transporter activity"/>
    <property type="evidence" value="ECO:0007669"/>
    <property type="project" value="TreeGrafter"/>
</dbReference>